<feature type="compositionally biased region" description="Basic and acidic residues" evidence="1">
    <location>
        <begin position="349"/>
        <end position="358"/>
    </location>
</feature>
<evidence type="ECO:0000256" key="1">
    <source>
        <dbReference type="SAM" id="MobiDB-lite"/>
    </source>
</evidence>
<dbReference type="EMBL" id="JAWXYG010000004">
    <property type="protein sequence ID" value="KAK4274099.1"/>
    <property type="molecule type" value="Genomic_DNA"/>
</dbReference>
<feature type="compositionally biased region" description="Basic residues" evidence="1">
    <location>
        <begin position="142"/>
        <end position="151"/>
    </location>
</feature>
<organism evidence="3 4">
    <name type="scientific">Acacia crassicarpa</name>
    <name type="common">northern wattle</name>
    <dbReference type="NCBI Taxonomy" id="499986"/>
    <lineage>
        <taxon>Eukaryota</taxon>
        <taxon>Viridiplantae</taxon>
        <taxon>Streptophyta</taxon>
        <taxon>Embryophyta</taxon>
        <taxon>Tracheophyta</taxon>
        <taxon>Spermatophyta</taxon>
        <taxon>Magnoliopsida</taxon>
        <taxon>eudicotyledons</taxon>
        <taxon>Gunneridae</taxon>
        <taxon>Pentapetalae</taxon>
        <taxon>rosids</taxon>
        <taxon>fabids</taxon>
        <taxon>Fabales</taxon>
        <taxon>Fabaceae</taxon>
        <taxon>Caesalpinioideae</taxon>
        <taxon>mimosoid clade</taxon>
        <taxon>Acacieae</taxon>
        <taxon>Acacia</taxon>
    </lineage>
</organism>
<comment type="caution">
    <text evidence="3">The sequence shown here is derived from an EMBL/GenBank/DDBJ whole genome shotgun (WGS) entry which is preliminary data.</text>
</comment>
<accession>A0AAE1KG22</accession>
<keyword evidence="4" id="KW-1185">Reference proteome</keyword>
<evidence type="ECO:0000313" key="3">
    <source>
        <dbReference type="EMBL" id="KAK4274099.1"/>
    </source>
</evidence>
<feature type="region of interest" description="Disordered" evidence="1">
    <location>
        <begin position="1"/>
        <end position="28"/>
    </location>
</feature>
<protein>
    <recommendedName>
        <fullName evidence="2">VQ domain-containing protein</fullName>
    </recommendedName>
</protein>
<reference evidence="3" key="1">
    <citation type="submission" date="2023-10" db="EMBL/GenBank/DDBJ databases">
        <title>Chromosome-level genome of the transformable northern wattle, Acacia crassicarpa.</title>
        <authorList>
            <person name="Massaro I."/>
            <person name="Sinha N.R."/>
            <person name="Poethig S."/>
            <person name="Leichty A.R."/>
        </authorList>
    </citation>
    <scope>NUCLEOTIDE SEQUENCE</scope>
    <source>
        <strain evidence="3">Acra3RX</strain>
        <tissue evidence="3">Leaf</tissue>
    </source>
</reference>
<dbReference type="PANTHER" id="PTHR33179">
    <property type="entry name" value="VQ MOTIF-CONTAINING PROTEIN"/>
    <property type="match status" value="1"/>
</dbReference>
<dbReference type="PANTHER" id="PTHR33179:SF80">
    <property type="entry name" value="VQ MOTIF PROTEIN"/>
    <property type="match status" value="1"/>
</dbReference>
<dbReference type="InterPro" id="IPR008889">
    <property type="entry name" value="VQ"/>
</dbReference>
<dbReference type="Proteomes" id="UP001293593">
    <property type="component" value="Unassembled WGS sequence"/>
</dbReference>
<sequence length="404" mass="42840">MDSGNSGSISSSGDEEYDSRTDMLPPFLNPHPPFGSFPFLSHHHHQTLHPPPLFDLSPNYLQTLSSQTHPLNSNPSPFLNLDAAADSQDPPSEPNCTAPAVSSLAAKHSAMLSTDPSLQLRPLHDDNAPVSAPLPPANAVRNPKKRTRASRRAPTTVLTTDTSNFRAMVQEFTGIPAPPFSGTSYSRRLDLLTSSSSLRSSAAASSHLDDPTTTTTTPPFYPLRHLVLSSTSSLASPSSTLMLHNHVADAVASTTTGSNPSTSINYQTNAGAPYSHPPNMLTMQILPFQTPTLHPLNNPTLHVGFSAKSQPSTSIPSLEDQLGMGHAHLVGSHPHVSSSEAEGMPLSDGGDHDIGGHANKDQLRSFHVAAPCKLNFAGTSSSSAAFNPNKNLENTSTTRGEVQK</sequence>
<evidence type="ECO:0000313" key="4">
    <source>
        <dbReference type="Proteomes" id="UP001293593"/>
    </source>
</evidence>
<proteinExistence type="predicted"/>
<name>A0AAE1KG22_9FABA</name>
<evidence type="ECO:0000259" key="2">
    <source>
        <dbReference type="Pfam" id="PF05678"/>
    </source>
</evidence>
<feature type="domain" description="VQ" evidence="2">
    <location>
        <begin position="152"/>
        <end position="179"/>
    </location>
</feature>
<gene>
    <name evidence="3" type="ORF">QN277_017381</name>
</gene>
<feature type="region of interest" description="Disordered" evidence="1">
    <location>
        <begin position="332"/>
        <end position="358"/>
    </location>
</feature>
<dbReference type="InterPro" id="IPR039609">
    <property type="entry name" value="VQ_15/22"/>
</dbReference>
<dbReference type="AlphaFoldDB" id="A0AAE1KG22"/>
<feature type="compositionally biased region" description="Low complexity" evidence="1">
    <location>
        <begin position="1"/>
        <end position="12"/>
    </location>
</feature>
<feature type="region of interest" description="Disordered" evidence="1">
    <location>
        <begin position="378"/>
        <end position="404"/>
    </location>
</feature>
<feature type="region of interest" description="Disordered" evidence="1">
    <location>
        <begin position="121"/>
        <end position="156"/>
    </location>
</feature>
<dbReference type="Pfam" id="PF05678">
    <property type="entry name" value="VQ"/>
    <property type="match status" value="1"/>
</dbReference>